<dbReference type="EMBL" id="JAIWYP010000001">
    <property type="protein sequence ID" value="KAH3893817.1"/>
    <property type="molecule type" value="Genomic_DNA"/>
</dbReference>
<feature type="compositionally biased region" description="Basic and acidic residues" evidence="1">
    <location>
        <begin position="61"/>
        <end position="79"/>
    </location>
</feature>
<reference evidence="2" key="1">
    <citation type="journal article" date="2019" name="bioRxiv">
        <title>The Genome of the Zebra Mussel, Dreissena polymorpha: A Resource for Invasive Species Research.</title>
        <authorList>
            <person name="McCartney M.A."/>
            <person name="Auch B."/>
            <person name="Kono T."/>
            <person name="Mallez S."/>
            <person name="Zhang Y."/>
            <person name="Obille A."/>
            <person name="Becker A."/>
            <person name="Abrahante J.E."/>
            <person name="Garbe J."/>
            <person name="Badalamenti J.P."/>
            <person name="Herman A."/>
            <person name="Mangelson H."/>
            <person name="Liachko I."/>
            <person name="Sullivan S."/>
            <person name="Sone E.D."/>
            <person name="Koren S."/>
            <person name="Silverstein K.A.T."/>
            <person name="Beckman K.B."/>
            <person name="Gohl D.M."/>
        </authorList>
    </citation>
    <scope>NUCLEOTIDE SEQUENCE</scope>
    <source>
        <strain evidence="2">Duluth1</strain>
        <tissue evidence="2">Whole animal</tissue>
    </source>
</reference>
<reference evidence="2" key="2">
    <citation type="submission" date="2020-11" db="EMBL/GenBank/DDBJ databases">
        <authorList>
            <person name="McCartney M.A."/>
            <person name="Auch B."/>
            <person name="Kono T."/>
            <person name="Mallez S."/>
            <person name="Becker A."/>
            <person name="Gohl D.M."/>
            <person name="Silverstein K.A.T."/>
            <person name="Koren S."/>
            <person name="Bechman K.B."/>
            <person name="Herman A."/>
            <person name="Abrahante J.E."/>
            <person name="Garbe J."/>
        </authorList>
    </citation>
    <scope>NUCLEOTIDE SEQUENCE</scope>
    <source>
        <strain evidence="2">Duluth1</strain>
        <tissue evidence="2">Whole animal</tissue>
    </source>
</reference>
<protein>
    <submittedName>
        <fullName evidence="2">Uncharacterized protein</fullName>
    </submittedName>
</protein>
<comment type="caution">
    <text evidence="2">The sequence shown here is derived from an EMBL/GenBank/DDBJ whole genome shotgun (WGS) entry which is preliminary data.</text>
</comment>
<organism evidence="2 3">
    <name type="scientific">Dreissena polymorpha</name>
    <name type="common">Zebra mussel</name>
    <name type="synonym">Mytilus polymorpha</name>
    <dbReference type="NCBI Taxonomy" id="45954"/>
    <lineage>
        <taxon>Eukaryota</taxon>
        <taxon>Metazoa</taxon>
        <taxon>Spiralia</taxon>
        <taxon>Lophotrochozoa</taxon>
        <taxon>Mollusca</taxon>
        <taxon>Bivalvia</taxon>
        <taxon>Autobranchia</taxon>
        <taxon>Heteroconchia</taxon>
        <taxon>Euheterodonta</taxon>
        <taxon>Imparidentia</taxon>
        <taxon>Neoheterodontei</taxon>
        <taxon>Myida</taxon>
        <taxon>Dreissenoidea</taxon>
        <taxon>Dreissenidae</taxon>
        <taxon>Dreissena</taxon>
    </lineage>
</organism>
<name>A0A9D4NIJ7_DREPO</name>
<dbReference type="Proteomes" id="UP000828390">
    <property type="component" value="Unassembled WGS sequence"/>
</dbReference>
<dbReference type="AlphaFoldDB" id="A0A9D4NIJ7"/>
<keyword evidence="3" id="KW-1185">Reference proteome</keyword>
<proteinExistence type="predicted"/>
<evidence type="ECO:0000313" key="2">
    <source>
        <dbReference type="EMBL" id="KAH3893817.1"/>
    </source>
</evidence>
<feature type="region of interest" description="Disordered" evidence="1">
    <location>
        <begin position="61"/>
        <end position="93"/>
    </location>
</feature>
<evidence type="ECO:0000313" key="3">
    <source>
        <dbReference type="Proteomes" id="UP000828390"/>
    </source>
</evidence>
<evidence type="ECO:0000256" key="1">
    <source>
        <dbReference type="SAM" id="MobiDB-lite"/>
    </source>
</evidence>
<gene>
    <name evidence="2" type="ORF">DPMN_017969</name>
</gene>
<sequence>MNINSRKSRTFSLVTIKEILQTVTERSRHGTSGEVAQEVSSLQKNRSAAASLTRYMISCKDSDERSAEEKVFGPDRAPEDCTVGPDARPSAHP</sequence>
<accession>A0A9D4NIJ7</accession>